<accession>A0A814DW46</accession>
<reference evidence="1" key="1">
    <citation type="submission" date="2021-02" db="EMBL/GenBank/DDBJ databases">
        <authorList>
            <person name="Nowell W R."/>
        </authorList>
    </citation>
    <scope>NUCLEOTIDE SEQUENCE</scope>
</reference>
<dbReference type="GO" id="GO:0070737">
    <property type="term" value="F:protein-glycine ligase activity, elongating"/>
    <property type="evidence" value="ECO:0007669"/>
    <property type="project" value="TreeGrafter"/>
</dbReference>
<dbReference type="InterPro" id="IPR004344">
    <property type="entry name" value="TTL/TTLL_fam"/>
</dbReference>
<evidence type="ECO:0000313" key="2">
    <source>
        <dbReference type="Proteomes" id="UP000663889"/>
    </source>
</evidence>
<dbReference type="Proteomes" id="UP000663889">
    <property type="component" value="Unassembled WGS sequence"/>
</dbReference>
<organism evidence="1 2">
    <name type="scientific">Rotaria sordida</name>
    <dbReference type="NCBI Taxonomy" id="392033"/>
    <lineage>
        <taxon>Eukaryota</taxon>
        <taxon>Metazoa</taxon>
        <taxon>Spiralia</taxon>
        <taxon>Gnathifera</taxon>
        <taxon>Rotifera</taxon>
        <taxon>Eurotatoria</taxon>
        <taxon>Bdelloidea</taxon>
        <taxon>Philodinida</taxon>
        <taxon>Philodinidae</taxon>
        <taxon>Rotaria</taxon>
    </lineage>
</organism>
<dbReference type="PANTHER" id="PTHR46810:SF1">
    <property type="entry name" value="INACTIVE POLYGLYCYLASE TTLL10"/>
    <property type="match status" value="1"/>
</dbReference>
<dbReference type="PANTHER" id="PTHR46810">
    <property type="entry name" value="INACTIVE POLYGLYCYLASE TTLL10"/>
    <property type="match status" value="1"/>
</dbReference>
<dbReference type="SUPFAM" id="SSF56059">
    <property type="entry name" value="Glutathione synthetase ATP-binding domain-like"/>
    <property type="match status" value="1"/>
</dbReference>
<name>A0A814DW46_9BILA</name>
<dbReference type="AlphaFoldDB" id="A0A814DW46"/>
<evidence type="ECO:0008006" key="3">
    <source>
        <dbReference type="Google" id="ProtNLM"/>
    </source>
</evidence>
<sequence length="253" mass="29127">MDEFNEYFNEYIQPNMPYIKKGWVLNELPEKITKILNQVADSVRNKLSIREGCFGFYGVDILIDEKLNCWLLEINSGPTLDMTNAALEKVIPICLNAALNIVIESLDNYRSLGSVFPLHSSNIFKYLLPSNPPVLSPIISNQIPIFTSLNTHRIDLTPGVLVSFHRYRRLPLLSHSKSPNHFSKSVLQKIKLTQKKSTPVRSQHQSIIHNVIKKMDREHLSHQLTEFIRMNNKPIILNNKLHEQDSIIHSILQ</sequence>
<dbReference type="Gene3D" id="3.30.470.20">
    <property type="entry name" value="ATP-grasp fold, B domain"/>
    <property type="match status" value="1"/>
</dbReference>
<dbReference type="InterPro" id="IPR027752">
    <property type="entry name" value="TTLL10"/>
</dbReference>
<gene>
    <name evidence="1" type="ORF">SEV965_LOCUS8683</name>
</gene>
<dbReference type="EMBL" id="CAJNOU010000325">
    <property type="protein sequence ID" value="CAF0959445.1"/>
    <property type="molecule type" value="Genomic_DNA"/>
</dbReference>
<comment type="caution">
    <text evidence="1">The sequence shown here is derived from an EMBL/GenBank/DDBJ whole genome shotgun (WGS) entry which is preliminary data.</text>
</comment>
<proteinExistence type="predicted"/>
<evidence type="ECO:0000313" key="1">
    <source>
        <dbReference type="EMBL" id="CAF0959445.1"/>
    </source>
</evidence>
<dbReference type="Pfam" id="PF03133">
    <property type="entry name" value="TTL"/>
    <property type="match status" value="1"/>
</dbReference>
<protein>
    <recommendedName>
        <fullName evidence="3">Tubulin-tyrosine ligase</fullName>
    </recommendedName>
</protein>
<dbReference type="PROSITE" id="PS51221">
    <property type="entry name" value="TTL"/>
    <property type="match status" value="1"/>
</dbReference>